<organism evidence="3 4">
    <name type="scientific">Theileria annulata</name>
    <dbReference type="NCBI Taxonomy" id="5874"/>
    <lineage>
        <taxon>Eukaryota</taxon>
        <taxon>Sar</taxon>
        <taxon>Alveolata</taxon>
        <taxon>Apicomplexa</taxon>
        <taxon>Aconoidasida</taxon>
        <taxon>Piroplasmida</taxon>
        <taxon>Theileriidae</taxon>
        <taxon>Theileria</taxon>
    </lineage>
</organism>
<dbReference type="KEGG" id="tan:TA11830"/>
<feature type="compositionally biased region" description="Low complexity" evidence="1">
    <location>
        <begin position="176"/>
        <end position="189"/>
    </location>
</feature>
<reference evidence="3 4" key="1">
    <citation type="journal article" date="2005" name="Science">
        <title>Genome of the host-cell transforming parasite Theileria annulata compared with T. parva.</title>
        <authorList>
            <person name="Pain A."/>
            <person name="Renauld H."/>
            <person name="Berriman M."/>
            <person name="Murphy L."/>
            <person name="Yeats C.A."/>
            <person name="Weir W."/>
            <person name="Kerhornou A."/>
            <person name="Aslett M."/>
            <person name="Bishop R."/>
            <person name="Bouchier C."/>
            <person name="Cochet M."/>
            <person name="Coulson R.M.R."/>
            <person name="Cronin A."/>
            <person name="de Villiers E.P."/>
            <person name="Fraser A."/>
            <person name="Fosker N."/>
            <person name="Gardner M."/>
            <person name="Goble A."/>
            <person name="Griffiths-Jones S."/>
            <person name="Harris D.E."/>
            <person name="Katzer F."/>
            <person name="Larke N."/>
            <person name="Lord A."/>
            <person name="Maser P."/>
            <person name="McKellar S."/>
            <person name="Mooney P."/>
            <person name="Morton F."/>
            <person name="Nene V."/>
            <person name="O'Neil S."/>
            <person name="Price C."/>
            <person name="Quail M.A."/>
            <person name="Rabbinowitsch E."/>
            <person name="Rawlings N.D."/>
            <person name="Rutter S."/>
            <person name="Saunders D."/>
            <person name="Seeger K."/>
            <person name="Shah T."/>
            <person name="Squares R."/>
            <person name="Squares S."/>
            <person name="Tivey A."/>
            <person name="Walker A.R."/>
            <person name="Woodward J."/>
            <person name="Dobbelaere D.A.E."/>
            <person name="Langsley G."/>
            <person name="Rajandream M.A."/>
            <person name="McKeever D."/>
            <person name="Shiels B."/>
            <person name="Tait A."/>
            <person name="Barrell B.G."/>
            <person name="Hall N."/>
        </authorList>
    </citation>
    <scope>NUCLEOTIDE SEQUENCE [LARGE SCALE GENOMIC DNA]</scope>
    <source>
        <strain evidence="4">Ankara</strain>
    </source>
</reference>
<dbReference type="RefSeq" id="XP_952524.1">
    <property type="nucleotide sequence ID" value="XM_947431.1"/>
</dbReference>
<proteinExistence type="predicted"/>
<accession>Q4UDP7</accession>
<sequence length="314" mass="35807">MELRGFVRKFKPQEPFNPLLDSKLLGHPVWVGDVKVDEPECEICNLKMSFLMQLSVPNTDRNRVLYIFYCLNDATKDEGWKLLRYSLKKPTAAEPTFGQMADLSWCLDSINLNTTETDGFRLILENDVVYQFPNADKYSVSDQHLHSIVLLEKFKNKSRDEIDDEDLVDFETLTGVNQNSNSDNESSSDYSDDDYEVDAINHFQNYLSSRPKTVLRVNKGGKPISFLADLNINLSSKVCKLCKSLLDFEVQILPDTFHYITNSKTNNSSNMNDVGSRLRDISMSLGGVLFYTCSSDCNTPTNMSEEHSHVLLYN</sequence>
<dbReference type="InterPro" id="IPR007320">
    <property type="entry name" value="PDCD2_C"/>
</dbReference>
<dbReference type="AlphaFoldDB" id="Q4UDP7"/>
<dbReference type="PANTHER" id="PTHR46421:SF1">
    <property type="entry name" value="PROGRAMMED CELL DEATH PROTEIN 2-LIKE"/>
    <property type="match status" value="1"/>
</dbReference>
<dbReference type="PANTHER" id="PTHR46421">
    <property type="entry name" value="PROGRAMMED CELL DEATH PROTEIN 2-LIKE"/>
    <property type="match status" value="1"/>
</dbReference>
<feature type="domain" description="Programmed cell death protein 2 C-terminal" evidence="2">
    <location>
        <begin position="200"/>
        <end position="306"/>
    </location>
</feature>
<keyword evidence="4" id="KW-1185">Reference proteome</keyword>
<evidence type="ECO:0000313" key="3">
    <source>
        <dbReference type="EMBL" id="CAI74792.1"/>
    </source>
</evidence>
<dbReference type="InParanoid" id="Q4UDP7"/>
<name>Q4UDP7_THEAN</name>
<dbReference type="OrthoDB" id="366284at2759"/>
<dbReference type="eggNOG" id="ENOG502TN5N">
    <property type="taxonomic scope" value="Eukaryota"/>
</dbReference>
<evidence type="ECO:0000313" key="4">
    <source>
        <dbReference type="Proteomes" id="UP000001950"/>
    </source>
</evidence>
<dbReference type="GO" id="GO:0005737">
    <property type="term" value="C:cytoplasm"/>
    <property type="evidence" value="ECO:0007669"/>
    <property type="project" value="InterPro"/>
</dbReference>
<evidence type="ECO:0000256" key="1">
    <source>
        <dbReference type="SAM" id="MobiDB-lite"/>
    </source>
</evidence>
<protein>
    <recommendedName>
        <fullName evidence="2">Programmed cell death protein 2 C-terminal domain-containing protein</fullName>
    </recommendedName>
</protein>
<feature type="region of interest" description="Disordered" evidence="1">
    <location>
        <begin position="173"/>
        <end position="192"/>
    </location>
</feature>
<dbReference type="OMA" id="YIFYCLN"/>
<dbReference type="VEuPathDB" id="PiroplasmaDB:TA11830"/>
<dbReference type="STRING" id="5874.Q4UDP7"/>
<dbReference type="Pfam" id="PF04194">
    <property type="entry name" value="PDCD2_C"/>
    <property type="match status" value="1"/>
</dbReference>
<dbReference type="Proteomes" id="UP000001950">
    <property type="component" value="Chromosome 2"/>
</dbReference>
<dbReference type="InterPro" id="IPR052815">
    <property type="entry name" value="PDCD2-like_regulator"/>
</dbReference>
<dbReference type="GeneID" id="3862394"/>
<evidence type="ECO:0000259" key="2">
    <source>
        <dbReference type="Pfam" id="PF04194"/>
    </source>
</evidence>
<gene>
    <name evidence="3" type="ORF">TA11830</name>
</gene>
<dbReference type="EMBL" id="CR940348">
    <property type="protein sequence ID" value="CAI74792.1"/>
    <property type="molecule type" value="Genomic_DNA"/>
</dbReference>